<dbReference type="EMBL" id="LNZG01000004">
    <property type="protein sequence ID" value="ODA90935.1"/>
    <property type="molecule type" value="Genomic_DNA"/>
</dbReference>
<accession>A0A1E2SM77</accession>
<sequence>MEPVDGWTFLLTSDRNCPSARVVSGFADTEDGDTVEEHSQVVSLERGVPYSYTIPDSASDREYASIDDIICETI</sequence>
<evidence type="ECO:0000313" key="1">
    <source>
        <dbReference type="EMBL" id="ODA90935.1"/>
    </source>
</evidence>
<comment type="caution">
    <text evidence="1">The sequence shown here is derived from an EMBL/GenBank/DDBJ whole genome shotgun (WGS) entry which is preliminary data.</text>
</comment>
<dbReference type="Proteomes" id="UP000094426">
    <property type="component" value="Unassembled WGS sequence"/>
</dbReference>
<dbReference type="OrthoDB" id="4981816at2"/>
<protein>
    <submittedName>
        <fullName evidence="1">Uncharacterized protein</fullName>
    </submittedName>
</protein>
<proteinExistence type="predicted"/>
<name>A0A1E2SM77_LEIXY</name>
<organism evidence="1 2">
    <name type="scientific">Leifsonia xyli subsp. xyli</name>
    <dbReference type="NCBI Taxonomy" id="59736"/>
    <lineage>
        <taxon>Bacteria</taxon>
        <taxon>Bacillati</taxon>
        <taxon>Actinomycetota</taxon>
        <taxon>Actinomycetes</taxon>
        <taxon>Micrococcales</taxon>
        <taxon>Microbacteriaceae</taxon>
        <taxon>Leifsonia</taxon>
    </lineage>
</organism>
<dbReference type="AlphaFoldDB" id="A0A1E2SM77"/>
<gene>
    <name evidence="1" type="ORF">ATY41_07685</name>
</gene>
<evidence type="ECO:0000313" key="2">
    <source>
        <dbReference type="Proteomes" id="UP000094426"/>
    </source>
</evidence>
<reference evidence="2" key="1">
    <citation type="submission" date="2015-11" db="EMBL/GenBank/DDBJ databases">
        <authorList>
            <person name="Wang J."/>
            <person name="Wang L."/>
            <person name="Wang F."/>
            <person name="Cao G."/>
        </authorList>
    </citation>
    <scope>NUCLEOTIDE SEQUENCE [LARGE SCALE GENOMIC DNA]</scope>
    <source>
        <strain evidence="2">gdw1</strain>
    </source>
</reference>